<dbReference type="Proteomes" id="UP000271241">
    <property type="component" value="Unassembled WGS sequence"/>
</dbReference>
<gene>
    <name evidence="1" type="ORF">THASP1DRAFT_26832</name>
</gene>
<dbReference type="AlphaFoldDB" id="A0A4P9XG72"/>
<dbReference type="STRING" id="78915.A0A4P9XG72"/>
<evidence type="ECO:0000313" key="2">
    <source>
        <dbReference type="Proteomes" id="UP000271241"/>
    </source>
</evidence>
<accession>A0A4P9XG72</accession>
<dbReference type="EMBL" id="KZ993619">
    <property type="protein sequence ID" value="RKP04568.1"/>
    <property type="molecule type" value="Genomic_DNA"/>
</dbReference>
<organism evidence="1 2">
    <name type="scientific">Thamnocephalis sphaerospora</name>
    <dbReference type="NCBI Taxonomy" id="78915"/>
    <lineage>
        <taxon>Eukaryota</taxon>
        <taxon>Fungi</taxon>
        <taxon>Fungi incertae sedis</taxon>
        <taxon>Zoopagomycota</taxon>
        <taxon>Zoopagomycotina</taxon>
        <taxon>Zoopagomycetes</taxon>
        <taxon>Zoopagales</taxon>
        <taxon>Sigmoideomycetaceae</taxon>
        <taxon>Thamnocephalis</taxon>
    </lineage>
</organism>
<protein>
    <submittedName>
        <fullName evidence="1">Uncharacterized protein</fullName>
    </submittedName>
</protein>
<keyword evidence="2" id="KW-1185">Reference proteome</keyword>
<sequence length="263" mass="29090">MSKLANSMPLVSVHGLVDNSVAGKLETHMQEPLVMKPASKRKRLGFQTLSLMTDLELALMRLEQLEQSAAAVFQDRPPTEEQEVGRLVAALHALVEQHDEAGRTIQDYVTEVGLVSLFPKAAAKLGIEDLPDVTGQDGPSTLRDHFARMSTMHQLVSIALQLKDSLRLSSHKYVAHQMALFYQCLGQAGPHFDKFRSRVELEFDAIKRASSEIPLEGPPQLTSELSNTVAELADDVVTEVLFRREILRHVSRTLAGFVQAVST</sequence>
<dbReference type="OrthoDB" id="533331at2759"/>
<proteinExistence type="predicted"/>
<evidence type="ECO:0000313" key="1">
    <source>
        <dbReference type="EMBL" id="RKP04568.1"/>
    </source>
</evidence>
<name>A0A4P9XG72_9FUNG</name>
<reference evidence="2" key="1">
    <citation type="journal article" date="2018" name="Nat. Microbiol.">
        <title>Leveraging single-cell genomics to expand the fungal tree of life.</title>
        <authorList>
            <person name="Ahrendt S.R."/>
            <person name="Quandt C.A."/>
            <person name="Ciobanu D."/>
            <person name="Clum A."/>
            <person name="Salamov A."/>
            <person name="Andreopoulos B."/>
            <person name="Cheng J.F."/>
            <person name="Woyke T."/>
            <person name="Pelin A."/>
            <person name="Henrissat B."/>
            <person name="Reynolds N.K."/>
            <person name="Benny G.L."/>
            <person name="Smith M.E."/>
            <person name="James T.Y."/>
            <person name="Grigoriev I.V."/>
        </authorList>
    </citation>
    <scope>NUCLEOTIDE SEQUENCE [LARGE SCALE GENOMIC DNA]</scope>
    <source>
        <strain evidence="2">RSA 1356</strain>
    </source>
</reference>